<protein>
    <submittedName>
        <fullName evidence="1">Uncharacterized protein</fullName>
    </submittedName>
</protein>
<sequence>MARKPGRVGFTYSRARPVLYQRPDITDHFRLFIGSLPAHFFRRGLKK</sequence>
<dbReference type="PATRIC" id="fig|1227739.3.peg.1832"/>
<accession>W8F3N1</accession>
<evidence type="ECO:0000313" key="1">
    <source>
        <dbReference type="EMBL" id="AHJ97201.1"/>
    </source>
</evidence>
<dbReference type="AlphaFoldDB" id="W8F3N1"/>
<dbReference type="Proteomes" id="UP000019423">
    <property type="component" value="Chromosome"/>
</dbReference>
<organism evidence="1 2">
    <name type="scientific">Hymenobacter swuensis DY53</name>
    <dbReference type="NCBI Taxonomy" id="1227739"/>
    <lineage>
        <taxon>Bacteria</taxon>
        <taxon>Pseudomonadati</taxon>
        <taxon>Bacteroidota</taxon>
        <taxon>Cytophagia</taxon>
        <taxon>Cytophagales</taxon>
        <taxon>Hymenobacteraceae</taxon>
        <taxon>Hymenobacter</taxon>
    </lineage>
</organism>
<dbReference type="HOGENOM" id="CLU_3169001_0_0_10"/>
<reference evidence="1 2" key="1">
    <citation type="submission" date="2014-01" db="EMBL/GenBank/DDBJ databases">
        <title>Complete genome sequence of ionizing-radiation resistance bacterium Hymenobacter swuensis DY53.</title>
        <authorList>
            <person name="Jung J.-H."/>
            <person name="Jeong S.-W."/>
            <person name="Joe M.-H."/>
            <person name="Cho y.-j."/>
            <person name="Kim M.-K."/>
            <person name="Lim S.-Y."/>
        </authorList>
    </citation>
    <scope>NUCLEOTIDE SEQUENCE [LARGE SCALE GENOMIC DNA]</scope>
    <source>
        <strain evidence="1 2">DY53</strain>
    </source>
</reference>
<evidence type="ECO:0000313" key="2">
    <source>
        <dbReference type="Proteomes" id="UP000019423"/>
    </source>
</evidence>
<keyword evidence="2" id="KW-1185">Reference proteome</keyword>
<gene>
    <name evidence="1" type="ORF">Hsw_1606</name>
</gene>
<proteinExistence type="predicted"/>
<dbReference type="STRING" id="1227739.Hsw_1606"/>
<dbReference type="EMBL" id="CP007145">
    <property type="protein sequence ID" value="AHJ97201.1"/>
    <property type="molecule type" value="Genomic_DNA"/>
</dbReference>
<dbReference type="KEGG" id="hsw:Hsw_1606"/>
<name>W8F3N1_9BACT</name>